<keyword evidence="7 8" id="KW-0503">Monooxygenase</keyword>
<evidence type="ECO:0000256" key="4">
    <source>
        <dbReference type="ARBA" id="ARBA00022827"/>
    </source>
</evidence>
<dbReference type="GO" id="GO:0004499">
    <property type="term" value="F:N,N-dimethylaniline monooxygenase activity"/>
    <property type="evidence" value="ECO:0007669"/>
    <property type="project" value="InterPro"/>
</dbReference>
<evidence type="ECO:0000256" key="2">
    <source>
        <dbReference type="ARBA" id="ARBA00009183"/>
    </source>
</evidence>
<dbReference type="Gene3D" id="3.50.50.60">
    <property type="entry name" value="FAD/NAD(P)-binding domain"/>
    <property type="match status" value="2"/>
</dbReference>
<keyword evidence="3 8" id="KW-0285">Flavoprotein</keyword>
<feature type="chain" id="PRO_5042481189" description="Flavin-containing monooxygenase" evidence="9">
    <location>
        <begin position="25"/>
        <end position="457"/>
    </location>
</feature>
<dbReference type="InterPro" id="IPR020946">
    <property type="entry name" value="Flavin_mOase-like"/>
</dbReference>
<keyword evidence="6 8" id="KW-0560">Oxidoreductase</keyword>
<dbReference type="CTD" id="2326"/>
<keyword evidence="4 8" id="KW-0274">FAD</keyword>
<dbReference type="KEGG" id="pxu:106120132"/>
<evidence type="ECO:0000256" key="8">
    <source>
        <dbReference type="RuleBase" id="RU361177"/>
    </source>
</evidence>
<evidence type="ECO:0000256" key="3">
    <source>
        <dbReference type="ARBA" id="ARBA00022630"/>
    </source>
</evidence>
<comment type="similarity">
    <text evidence="2 8">Belongs to the FMO family.</text>
</comment>
<name>A0AAJ7EBN1_PAPXU</name>
<feature type="signal peptide" evidence="9">
    <location>
        <begin position="1"/>
        <end position="24"/>
    </location>
</feature>
<sequence>MTRYLWSYVTVLCLTNLALKSTNCQSEAVVAKHACVIGAGYSGLAAARYLQEYGVNFTVYEASRHIGGTWRFDPHVGTDEDGLPLFTSMYKKLRTNTPRQTMEYAGFPFPENTPSYPSGGCFYKYLQSFVKHFDLMKYIRFRSLVTRVRWADDHWDLTYIDSDDKNSYTDACDFLIIASGQYSNPVKPTFQGQDIFKGNIIHSHDYKDPEVFRGRKVMVVGAGASGLDLATHLSNVTAKLVHSHHLNYNQPKFPGNYVKKPDINLFTTDGVIFQDGSFEDIDDVILCTGYEYNHSFVDESAGLTVSGKFVLPLYQHIVNIRHPTMTFLGVVGKVITRVMDAQAQYAAALAGGLFELPPQQSMLRTWLDHVRSLRTKNLKIIDVNIVGDDMDYYFANLTCEAGVVRAPPVLKAMRDFNAVNRLEDLLNYRDYDYQILDDCTYDRKYNPRPEDTCYIDI</sequence>
<dbReference type="RefSeq" id="XP_013170807.1">
    <property type="nucleotide sequence ID" value="XM_013315353.1"/>
</dbReference>
<accession>A0AAJ7EBN1</accession>
<evidence type="ECO:0000256" key="1">
    <source>
        <dbReference type="ARBA" id="ARBA00001974"/>
    </source>
</evidence>
<proteinExistence type="inferred from homology"/>
<dbReference type="FunFam" id="3.50.50.60:FF:000138">
    <property type="entry name" value="Flavin-containing monooxygenase"/>
    <property type="match status" value="1"/>
</dbReference>
<dbReference type="AlphaFoldDB" id="A0AAJ7EBN1"/>
<dbReference type="GeneID" id="106120132"/>
<dbReference type="PRINTS" id="PR00370">
    <property type="entry name" value="FMOXYGENASE"/>
</dbReference>
<protein>
    <recommendedName>
        <fullName evidence="8">Flavin-containing monooxygenase</fullName>
        <ecNumber evidence="8">1.-.-.-</ecNumber>
    </recommendedName>
</protein>
<keyword evidence="5" id="KW-0521">NADP</keyword>
<evidence type="ECO:0000256" key="6">
    <source>
        <dbReference type="ARBA" id="ARBA00023002"/>
    </source>
</evidence>
<keyword evidence="9" id="KW-0732">Signal</keyword>
<dbReference type="InterPro" id="IPR036188">
    <property type="entry name" value="FAD/NAD-bd_sf"/>
</dbReference>
<evidence type="ECO:0000313" key="10">
    <source>
        <dbReference type="RefSeq" id="XP_013170807.1"/>
    </source>
</evidence>
<dbReference type="EC" id="1.-.-.-" evidence="8"/>
<evidence type="ECO:0000256" key="9">
    <source>
        <dbReference type="SAM" id="SignalP"/>
    </source>
</evidence>
<dbReference type="GO" id="GO:0050661">
    <property type="term" value="F:NADP binding"/>
    <property type="evidence" value="ECO:0007669"/>
    <property type="project" value="InterPro"/>
</dbReference>
<dbReference type="Pfam" id="PF00743">
    <property type="entry name" value="FMO-like"/>
    <property type="match status" value="2"/>
</dbReference>
<gene>
    <name evidence="10" type="primary">LOC106120132</name>
</gene>
<dbReference type="SUPFAM" id="SSF51905">
    <property type="entry name" value="FAD/NAD(P)-binding domain"/>
    <property type="match status" value="2"/>
</dbReference>
<dbReference type="Proteomes" id="UP000694872">
    <property type="component" value="Unplaced"/>
</dbReference>
<comment type="cofactor">
    <cofactor evidence="1 8">
        <name>FAD</name>
        <dbReference type="ChEBI" id="CHEBI:57692"/>
    </cofactor>
</comment>
<evidence type="ECO:0000256" key="7">
    <source>
        <dbReference type="ARBA" id="ARBA00023033"/>
    </source>
</evidence>
<dbReference type="InterPro" id="IPR050346">
    <property type="entry name" value="FMO-like"/>
</dbReference>
<dbReference type="InterPro" id="IPR000960">
    <property type="entry name" value="Flavin_mOase"/>
</dbReference>
<evidence type="ECO:0000256" key="5">
    <source>
        <dbReference type="ARBA" id="ARBA00022857"/>
    </source>
</evidence>
<dbReference type="PANTHER" id="PTHR23023">
    <property type="entry name" value="DIMETHYLANILINE MONOOXYGENASE"/>
    <property type="match status" value="1"/>
</dbReference>
<dbReference type="GO" id="GO:0050660">
    <property type="term" value="F:flavin adenine dinucleotide binding"/>
    <property type="evidence" value="ECO:0007669"/>
    <property type="project" value="InterPro"/>
</dbReference>
<reference evidence="10" key="1">
    <citation type="submission" date="2025-08" db="UniProtKB">
        <authorList>
            <consortium name="RefSeq"/>
        </authorList>
    </citation>
    <scope>IDENTIFICATION</scope>
</reference>
<organism evidence="10">
    <name type="scientific">Papilio xuthus</name>
    <name type="common">Asian swallowtail butterfly</name>
    <dbReference type="NCBI Taxonomy" id="66420"/>
    <lineage>
        <taxon>Eukaryota</taxon>
        <taxon>Metazoa</taxon>
        <taxon>Ecdysozoa</taxon>
        <taxon>Arthropoda</taxon>
        <taxon>Hexapoda</taxon>
        <taxon>Insecta</taxon>
        <taxon>Pterygota</taxon>
        <taxon>Neoptera</taxon>
        <taxon>Endopterygota</taxon>
        <taxon>Lepidoptera</taxon>
        <taxon>Glossata</taxon>
        <taxon>Ditrysia</taxon>
        <taxon>Papilionoidea</taxon>
        <taxon>Papilionidae</taxon>
        <taxon>Papilioninae</taxon>
        <taxon>Papilio</taxon>
    </lineage>
</organism>